<dbReference type="Pfam" id="PF10431">
    <property type="entry name" value="ClpB_D2-small"/>
    <property type="match status" value="1"/>
</dbReference>
<feature type="domain" description="AAA+ ATPase" evidence="7">
    <location>
        <begin position="532"/>
        <end position="700"/>
    </location>
</feature>
<dbReference type="InterPro" id="IPR018368">
    <property type="entry name" value="ClpA/B_CS1"/>
</dbReference>
<dbReference type="GO" id="GO:0008233">
    <property type="term" value="F:peptidase activity"/>
    <property type="evidence" value="ECO:0007669"/>
    <property type="project" value="UniProtKB-KW"/>
</dbReference>
<gene>
    <name evidence="9" type="primary">clpA</name>
    <name evidence="9" type="ordered locus">TPASS_0801</name>
</gene>
<dbReference type="Gene3D" id="1.10.1780.10">
    <property type="entry name" value="Clp, N-terminal domain"/>
    <property type="match status" value="1"/>
</dbReference>
<dbReference type="InterPro" id="IPR013461">
    <property type="entry name" value="ClpA"/>
</dbReference>
<dbReference type="InterPro" id="IPR041546">
    <property type="entry name" value="ClpA/ClpB_AAA_lid"/>
</dbReference>
<dbReference type="GO" id="GO:0005524">
    <property type="term" value="F:ATP binding"/>
    <property type="evidence" value="ECO:0007669"/>
    <property type="project" value="UniProtKB-KW"/>
</dbReference>
<dbReference type="InterPro" id="IPR003959">
    <property type="entry name" value="ATPase_AAA_core"/>
</dbReference>
<evidence type="ECO:0000259" key="8">
    <source>
        <dbReference type="SMART" id="SM01086"/>
    </source>
</evidence>
<evidence type="ECO:0000256" key="2">
    <source>
        <dbReference type="ARBA" id="ARBA00022741"/>
    </source>
</evidence>
<dbReference type="Pfam" id="PF02861">
    <property type="entry name" value="Clp_N"/>
    <property type="match status" value="1"/>
</dbReference>
<evidence type="ECO:0000313" key="9">
    <source>
        <dbReference type="EMBL" id="ACD71219.1"/>
    </source>
</evidence>
<keyword evidence="1" id="KW-0677">Repeat</keyword>
<dbReference type="SUPFAM" id="SSF81923">
    <property type="entry name" value="Double Clp-N motif"/>
    <property type="match status" value="1"/>
</dbReference>
<dbReference type="InterPro" id="IPR004176">
    <property type="entry name" value="Clp_R_N"/>
</dbReference>
<dbReference type="SMART" id="SM01086">
    <property type="entry name" value="ClpB_D2-small"/>
    <property type="match status" value="1"/>
</dbReference>
<dbReference type="InterPro" id="IPR028299">
    <property type="entry name" value="ClpA/B_CS2"/>
</dbReference>
<dbReference type="GO" id="GO:0016887">
    <property type="term" value="F:ATP hydrolysis activity"/>
    <property type="evidence" value="ECO:0007669"/>
    <property type="project" value="InterPro"/>
</dbReference>
<dbReference type="GO" id="GO:0005737">
    <property type="term" value="C:cytoplasm"/>
    <property type="evidence" value="ECO:0007669"/>
    <property type="project" value="TreeGrafter"/>
</dbReference>
<dbReference type="CDD" id="cd00009">
    <property type="entry name" value="AAA"/>
    <property type="match status" value="1"/>
</dbReference>
<dbReference type="RefSeq" id="WP_010882246.1">
    <property type="nucleotide sequence ID" value="NC_010741.1"/>
</dbReference>
<keyword evidence="4 5" id="KW-0143">Chaperone</keyword>
<dbReference type="KEGG" id="tpp:TPASS_0801"/>
<dbReference type="EMBL" id="CP000805">
    <property type="protein sequence ID" value="ACD71219.1"/>
    <property type="molecule type" value="Genomic_DNA"/>
</dbReference>
<evidence type="ECO:0000259" key="7">
    <source>
        <dbReference type="SMART" id="SM00382"/>
    </source>
</evidence>
<dbReference type="NCBIfam" id="TIGR02639">
    <property type="entry name" value="ClpA"/>
    <property type="match status" value="1"/>
</dbReference>
<feature type="region of interest" description="Disordered" evidence="6">
    <location>
        <begin position="147"/>
        <end position="186"/>
    </location>
</feature>
<dbReference type="Pfam" id="PF07724">
    <property type="entry name" value="AAA_2"/>
    <property type="match status" value="1"/>
</dbReference>
<dbReference type="InterPro" id="IPR036628">
    <property type="entry name" value="Clp_N_dom_sf"/>
</dbReference>
<dbReference type="PROSITE" id="PS00871">
    <property type="entry name" value="CLPAB_2"/>
    <property type="match status" value="1"/>
</dbReference>
<dbReference type="GeneID" id="93876563"/>
<reference evidence="9 10" key="1">
    <citation type="journal article" date="2008" name="BMC Microbiol.">
        <title>Complete genome sequence of Treponema pallidum ssp. pallidum strain SS14 determined with oligonucleotide arrays.</title>
        <authorList>
            <person name="Matejkova P."/>
            <person name="Strouhal M."/>
            <person name="Smajs D."/>
            <person name="Norris S.J."/>
            <person name="Palzkill T."/>
            <person name="Petrosino J.F."/>
            <person name="Sodergren E."/>
            <person name="Norton J.E."/>
            <person name="Singh J."/>
            <person name="Richmond T.A."/>
            <person name="Molla M.N."/>
            <person name="Albert T.J."/>
            <person name="Weinstock G.M."/>
        </authorList>
    </citation>
    <scope>NUCLEOTIDE SEQUENCE [LARGE SCALE GENOMIC DNA]</scope>
    <source>
        <strain evidence="9 10">SS14</strain>
    </source>
</reference>
<keyword evidence="3 5" id="KW-0067">ATP-binding</keyword>
<dbReference type="InterPro" id="IPR001270">
    <property type="entry name" value="ClpA/B"/>
</dbReference>
<dbReference type="Pfam" id="PF00004">
    <property type="entry name" value="AAA"/>
    <property type="match status" value="1"/>
</dbReference>
<dbReference type="PATRIC" id="fig|455434.6.peg.789"/>
<dbReference type="CDD" id="cd19499">
    <property type="entry name" value="RecA-like_ClpB_Hsp104-like"/>
    <property type="match status" value="1"/>
</dbReference>
<dbReference type="InterPro" id="IPR003593">
    <property type="entry name" value="AAA+_ATPase"/>
</dbReference>
<dbReference type="AlphaFoldDB" id="A0A0H3BJS2"/>
<feature type="domain" description="AAA+ ATPase" evidence="7">
    <location>
        <begin position="248"/>
        <end position="391"/>
    </location>
</feature>
<evidence type="ECO:0000256" key="5">
    <source>
        <dbReference type="RuleBase" id="RU004432"/>
    </source>
</evidence>
<proteinExistence type="inferred from homology"/>
<dbReference type="GO" id="GO:0006508">
    <property type="term" value="P:proteolysis"/>
    <property type="evidence" value="ECO:0007669"/>
    <property type="project" value="UniProtKB-KW"/>
</dbReference>
<evidence type="ECO:0000256" key="3">
    <source>
        <dbReference type="ARBA" id="ARBA00022840"/>
    </source>
</evidence>
<dbReference type="SMART" id="SM00382">
    <property type="entry name" value="AAA"/>
    <property type="match status" value="2"/>
</dbReference>
<protein>
    <submittedName>
        <fullName evidence="9">ATP-dependent Clp protease, subunit A</fullName>
    </submittedName>
</protein>
<dbReference type="GO" id="GO:0034605">
    <property type="term" value="P:cellular response to heat"/>
    <property type="evidence" value="ECO:0007669"/>
    <property type="project" value="TreeGrafter"/>
</dbReference>
<dbReference type="GO" id="GO:0043335">
    <property type="term" value="P:protein unfolding"/>
    <property type="evidence" value="ECO:0007669"/>
    <property type="project" value="InterPro"/>
</dbReference>
<keyword evidence="2 5" id="KW-0547">Nucleotide-binding</keyword>
<dbReference type="InterPro" id="IPR027417">
    <property type="entry name" value="P-loop_NTPase"/>
</dbReference>
<evidence type="ECO:0000256" key="1">
    <source>
        <dbReference type="ARBA" id="ARBA00022737"/>
    </source>
</evidence>
<dbReference type="Gene3D" id="1.10.8.60">
    <property type="match status" value="2"/>
</dbReference>
<feature type="domain" description="Clp ATPase C-terminal" evidence="8">
    <location>
        <begin position="699"/>
        <end position="788"/>
    </location>
</feature>
<organism evidence="9 10">
    <name type="scientific">Treponema pallidum subsp. pallidum (strain SS14)</name>
    <dbReference type="NCBI Taxonomy" id="455434"/>
    <lineage>
        <taxon>Bacteria</taxon>
        <taxon>Pseudomonadati</taxon>
        <taxon>Spirochaetota</taxon>
        <taxon>Spirochaetia</taxon>
        <taxon>Spirochaetales</taxon>
        <taxon>Treponemataceae</taxon>
        <taxon>Treponema</taxon>
    </lineage>
</organism>
<dbReference type="SUPFAM" id="SSF52540">
    <property type="entry name" value="P-loop containing nucleoside triphosphate hydrolases"/>
    <property type="match status" value="2"/>
</dbReference>
<evidence type="ECO:0000313" key="10">
    <source>
        <dbReference type="Proteomes" id="UP000001202"/>
    </source>
</evidence>
<dbReference type="PANTHER" id="PTHR11638">
    <property type="entry name" value="ATP-DEPENDENT CLP PROTEASE"/>
    <property type="match status" value="1"/>
</dbReference>
<dbReference type="Pfam" id="PF17871">
    <property type="entry name" value="AAA_lid_9"/>
    <property type="match status" value="1"/>
</dbReference>
<dbReference type="Gene3D" id="3.40.50.300">
    <property type="entry name" value="P-loop containing nucleotide triphosphate hydrolases"/>
    <property type="match status" value="2"/>
</dbReference>
<name>A0A0H3BJS2_TREPS</name>
<dbReference type="Proteomes" id="UP000001202">
    <property type="component" value="Chromosome"/>
</dbReference>
<keyword evidence="9" id="KW-0378">Hydrolase</keyword>
<dbReference type="InterPro" id="IPR050130">
    <property type="entry name" value="ClpA_ClpB"/>
</dbReference>
<evidence type="ECO:0000256" key="4">
    <source>
        <dbReference type="ARBA" id="ARBA00023186"/>
    </source>
</evidence>
<dbReference type="PANTHER" id="PTHR11638:SF111">
    <property type="entry name" value="ATP-DEPENDENT CLP PROTEASE ATP-BINDING SUBUNIT CLPA"/>
    <property type="match status" value="1"/>
</dbReference>
<accession>A0A0H3BJS2</accession>
<dbReference type="PRINTS" id="PR00300">
    <property type="entry name" value="CLPPROTEASEA"/>
</dbReference>
<comment type="similarity">
    <text evidence="5">Belongs to the ClpA/ClpB family.</text>
</comment>
<keyword evidence="9" id="KW-0645">Protease</keyword>
<evidence type="ECO:0000256" key="6">
    <source>
        <dbReference type="SAM" id="MobiDB-lite"/>
    </source>
</evidence>
<dbReference type="PROSITE" id="PS00870">
    <property type="entry name" value="CLPAB_1"/>
    <property type="match status" value="1"/>
</dbReference>
<dbReference type="InterPro" id="IPR019489">
    <property type="entry name" value="Clp_ATPase_C"/>
</dbReference>
<sequence length="809" mass="89328">MKIIISASVQIILDQAFDLARKRRHEYITAEHVLFSALAHPAALEIINLCSADIALIHSNLSEFLKTQVPVDLSHTPSQSLGFQHLLKRAVLYCEANKKSALEVGDLLVSLLQAETNYASYYMRMSGMSTARLIEVIARVNGIRHGDKNVSMGSNAQERYSESDDVGESAGHGPPLDGTEGDGNTADVHVHYEHCAHKRTDADTHRYTVLEKYTVNLTERARRGELAPLIGRTQEIERTIQILCRRQKNNPVHVGEAGVGKTAITEGLAQRIVRCDVPEALEGVEIFSLDMTSLLAGTKFRGDFEERLKRLAEELEKKTQAILFIDEIHTVVGTGSGGSGGLDASNLLKPLLSSGKIRCIGSTTYEEYTKHFRKDQALARRFQKIDIEEPSEEETLRILEGIRTLYEDFHAVHYSDEALAAAVRLSVQYIQGRHLPDKAIDIIDEAGACAKLSRGKHGTEGVCSVIGESDIDEIVAKIAKIPKQRVSASEIEKLRNFERSISEKIFGQGEAIDLVTRTLKRARVGLRVKHKPIANLLFVGATGVGKTELARTLAQELGIVLHRFDMSEYQEKHTVSRLIGSPPGYVGFEEGGLLTDAVRKQPHAVLLLDEIEKAHPDIFNVLLQVMDYATLTDNQGRKADFRNVILIMTSNAGARNMGVSLIGFHKGQVGTAVIDEAVERIFSPEFRNRLDAVIRFDALSLETMERIARKELALVCEQLQKKHIRFDITDDALALLAERSHSGGSGARNVARLVEQEVANVLADLMLFGGVAEGDALRCTVKDRHAQCNFLRIECVQSSYSGSIQDALG</sequence>